<feature type="domain" description="YcxB-like C-terminal" evidence="2">
    <location>
        <begin position="109"/>
        <end position="170"/>
    </location>
</feature>
<keyword evidence="1" id="KW-1133">Transmembrane helix</keyword>
<name>V7I606_9CLOT</name>
<dbReference type="EMBL" id="AXUN02000175">
    <property type="protein sequence ID" value="ETA80731.1"/>
    <property type="molecule type" value="Genomic_DNA"/>
</dbReference>
<evidence type="ECO:0000313" key="3">
    <source>
        <dbReference type="EMBL" id="ETA80731.1"/>
    </source>
</evidence>
<evidence type="ECO:0000259" key="2">
    <source>
        <dbReference type="Pfam" id="PF14317"/>
    </source>
</evidence>
<dbReference type="Pfam" id="PF14317">
    <property type="entry name" value="YcxB"/>
    <property type="match status" value="1"/>
</dbReference>
<feature type="transmembrane region" description="Helical" evidence="1">
    <location>
        <begin position="59"/>
        <end position="77"/>
    </location>
</feature>
<organism evidence="3 4">
    <name type="scientific">Youngiibacter fragilis 232.1</name>
    <dbReference type="NCBI Taxonomy" id="994573"/>
    <lineage>
        <taxon>Bacteria</taxon>
        <taxon>Bacillati</taxon>
        <taxon>Bacillota</taxon>
        <taxon>Clostridia</taxon>
        <taxon>Eubacteriales</taxon>
        <taxon>Clostridiaceae</taxon>
        <taxon>Youngiibacter</taxon>
    </lineage>
</organism>
<evidence type="ECO:0000256" key="1">
    <source>
        <dbReference type="SAM" id="Phobius"/>
    </source>
</evidence>
<dbReference type="InterPro" id="IPR025588">
    <property type="entry name" value="YcxB-like_C"/>
</dbReference>
<keyword evidence="4" id="KW-1185">Reference proteome</keyword>
<dbReference type="Proteomes" id="UP000017747">
    <property type="component" value="Unassembled WGS sequence"/>
</dbReference>
<feature type="transmembrane region" description="Helical" evidence="1">
    <location>
        <begin position="33"/>
        <end position="53"/>
    </location>
</feature>
<gene>
    <name evidence="3" type="ORF">T472_0210355</name>
</gene>
<dbReference type="eggNOG" id="ENOG50336RN">
    <property type="taxonomic scope" value="Bacteria"/>
</dbReference>
<keyword evidence="1" id="KW-0812">Transmembrane</keyword>
<accession>V7I606</accession>
<reference evidence="3 4" key="1">
    <citation type="journal article" date="2014" name="Genome Announc.">
        <title>Genome Sequence of Youngiibacter fragilis, the Type Strain of the Genus Youngiibacter.</title>
        <authorList>
            <person name="Wawrik C.B."/>
            <person name="Callaghan A.V."/>
            <person name="Stamps B.W."/>
            <person name="Wawrik B."/>
        </authorList>
    </citation>
    <scope>NUCLEOTIDE SEQUENCE [LARGE SCALE GENOMIC DNA]</scope>
    <source>
        <strain evidence="3 4">232.1</strain>
    </source>
</reference>
<comment type="caution">
    <text evidence="3">The sequence shown here is derived from an EMBL/GenBank/DDBJ whole genome shotgun (WGS) entry which is preliminary data.</text>
</comment>
<protein>
    <recommendedName>
        <fullName evidence="2">YcxB-like C-terminal domain-containing protein</fullName>
    </recommendedName>
</protein>
<keyword evidence="1" id="KW-0472">Membrane</keyword>
<proteinExistence type="predicted"/>
<sequence>MVIEFKVTLSDQDYLHFNWYQLSNSAAGKRALLSYRLILPVILYILLFVLFVIDSDFKIIFFAAIVVTIMSALWVAFSKKTTFNIMKNDIERIRKEGIQPYNKDAILRFDDEGIHAIIPNFENKSKYALIEKIAVTENAIYIFISAIQAYILPVTTFKDEAEKLKFLDFIELKSNVLREIKS</sequence>
<dbReference type="AlphaFoldDB" id="V7I606"/>
<evidence type="ECO:0000313" key="4">
    <source>
        <dbReference type="Proteomes" id="UP000017747"/>
    </source>
</evidence>